<dbReference type="PANTHER" id="PTHR30411">
    <property type="entry name" value="CYTOPLASMIC PROTEIN"/>
    <property type="match status" value="1"/>
</dbReference>
<dbReference type="Pfam" id="PF04073">
    <property type="entry name" value="tRNA_edit"/>
    <property type="match status" value="1"/>
</dbReference>
<dbReference type="SUPFAM" id="SSF55826">
    <property type="entry name" value="YbaK/ProRS associated domain"/>
    <property type="match status" value="1"/>
</dbReference>
<gene>
    <name evidence="2" type="ORF">AUR64_10560</name>
</gene>
<evidence type="ECO:0000313" key="3">
    <source>
        <dbReference type="Proteomes" id="UP000054387"/>
    </source>
</evidence>
<dbReference type="InterPro" id="IPR036754">
    <property type="entry name" value="YbaK/aa-tRNA-synt-asso_dom_sf"/>
</dbReference>
<dbReference type="EMBL" id="LOPU01000018">
    <property type="protein sequence ID" value="KTG10035.1"/>
    <property type="molecule type" value="Genomic_DNA"/>
</dbReference>
<dbReference type="Gene3D" id="3.90.960.10">
    <property type="entry name" value="YbaK/aminoacyl-tRNA synthetase-associated domain"/>
    <property type="match status" value="1"/>
</dbReference>
<dbReference type="OrthoDB" id="27691at2157"/>
<sequence length="170" mass="17573">MHPRAQAFAERAADAYGLDVTVREFPEGTKTAADAADAIGCEVGQIASSLVFAVDAAVDGTDDTETLVVAVTSGANRVSEDALAAELGVAPEDVSMADPELIRERVGWAIGGVPPFCHDAEIRTFVDPTLLDYETVWAAAGTPSAVFALTPESLREHASATVADVITGGD</sequence>
<dbReference type="STRING" id="1514971.AUR64_10560"/>
<keyword evidence="3" id="KW-1185">Reference proteome</keyword>
<dbReference type="InterPro" id="IPR007214">
    <property type="entry name" value="YbaK/aa-tRNA-synth-assoc-dom"/>
</dbReference>
<organism evidence="2 3">
    <name type="scientific">Haloprofundus marisrubri</name>
    <dbReference type="NCBI Taxonomy" id="1514971"/>
    <lineage>
        <taxon>Archaea</taxon>
        <taxon>Methanobacteriati</taxon>
        <taxon>Methanobacteriota</taxon>
        <taxon>Stenosarchaea group</taxon>
        <taxon>Halobacteria</taxon>
        <taxon>Halobacteriales</taxon>
        <taxon>Haloferacaceae</taxon>
        <taxon>Haloprofundus</taxon>
    </lineage>
</organism>
<feature type="domain" description="YbaK/aminoacyl-tRNA synthetase-associated" evidence="1">
    <location>
        <begin position="27"/>
        <end position="155"/>
    </location>
</feature>
<dbReference type="CDD" id="cd04333">
    <property type="entry name" value="ProX_deacylase"/>
    <property type="match status" value="1"/>
</dbReference>
<dbReference type="RefSeq" id="WP_058581390.1">
    <property type="nucleotide sequence ID" value="NZ_LOPU01000018.1"/>
</dbReference>
<proteinExistence type="predicted"/>
<dbReference type="PANTHER" id="PTHR30411:SF1">
    <property type="entry name" value="CYTOPLASMIC PROTEIN"/>
    <property type="match status" value="1"/>
</dbReference>
<name>A0A0W1RBN4_9EURY</name>
<dbReference type="Proteomes" id="UP000054387">
    <property type="component" value="Unassembled WGS sequence"/>
</dbReference>
<accession>A0A0W1RBN4</accession>
<protein>
    <submittedName>
        <fullName evidence="2">Prolyl-tRNA editing protein</fullName>
    </submittedName>
</protein>
<comment type="caution">
    <text evidence="2">The sequence shown here is derived from an EMBL/GenBank/DDBJ whole genome shotgun (WGS) entry which is preliminary data.</text>
</comment>
<dbReference type="GO" id="GO:0002161">
    <property type="term" value="F:aminoacyl-tRNA deacylase activity"/>
    <property type="evidence" value="ECO:0007669"/>
    <property type="project" value="InterPro"/>
</dbReference>
<evidence type="ECO:0000259" key="1">
    <source>
        <dbReference type="Pfam" id="PF04073"/>
    </source>
</evidence>
<evidence type="ECO:0000313" key="2">
    <source>
        <dbReference type="EMBL" id="KTG10035.1"/>
    </source>
</evidence>
<reference evidence="2 3" key="1">
    <citation type="submission" date="2015-12" db="EMBL/GenBank/DDBJ databases">
        <title>Haloprofundus marisrubri gen. nov., sp. nov., an extremely halophilic archaeon isolated from the Discovery deep brine-seawater interface in the Red Sea.</title>
        <authorList>
            <person name="Zhang G."/>
            <person name="Stingl U."/>
            <person name="Rashid M."/>
        </authorList>
    </citation>
    <scope>NUCLEOTIDE SEQUENCE [LARGE SCALE GENOMIC DNA]</scope>
    <source>
        <strain evidence="2 3">SB9</strain>
    </source>
</reference>
<dbReference type="AlphaFoldDB" id="A0A0W1RBN4"/>